<keyword evidence="2" id="KW-1185">Reference proteome</keyword>
<gene>
    <name evidence="1" type="ORF">G2W53_004488</name>
</gene>
<evidence type="ECO:0000313" key="1">
    <source>
        <dbReference type="EMBL" id="KAF7842190.1"/>
    </source>
</evidence>
<accession>A0A835CJE0</accession>
<evidence type="ECO:0000313" key="2">
    <source>
        <dbReference type="Proteomes" id="UP000634136"/>
    </source>
</evidence>
<dbReference type="OrthoDB" id="1723222at2759"/>
<comment type="caution">
    <text evidence="1">The sequence shown here is derived from an EMBL/GenBank/DDBJ whole genome shotgun (WGS) entry which is preliminary data.</text>
</comment>
<sequence length="73" mass="8212">MSLRGKLRSKWIGPFVVTNIHSHGAVEIQSLDTGKTFKVNGHRLKNFYEGFPEEKVEKIDHEGAEAVIPQPPD</sequence>
<proteinExistence type="predicted"/>
<reference evidence="1" key="1">
    <citation type="submission" date="2020-09" db="EMBL/GenBank/DDBJ databases">
        <title>Genome-Enabled Discovery of Anthraquinone Biosynthesis in Senna tora.</title>
        <authorList>
            <person name="Kang S.-H."/>
            <person name="Pandey R.P."/>
            <person name="Lee C.-M."/>
            <person name="Sim J.-S."/>
            <person name="Jeong J.-T."/>
            <person name="Choi B.-S."/>
            <person name="Jung M."/>
            <person name="Ginzburg D."/>
            <person name="Zhao K."/>
            <person name="Won S.Y."/>
            <person name="Oh T.-J."/>
            <person name="Yu Y."/>
            <person name="Kim N.-H."/>
            <person name="Lee O.R."/>
            <person name="Lee T.-H."/>
            <person name="Bashyal P."/>
            <person name="Kim T.-S."/>
            <person name="Lee W.-H."/>
            <person name="Kawkins C."/>
            <person name="Kim C.-K."/>
            <person name="Kim J.S."/>
            <person name="Ahn B.O."/>
            <person name="Rhee S.Y."/>
            <person name="Sohng J.K."/>
        </authorList>
    </citation>
    <scope>NUCLEOTIDE SEQUENCE</scope>
    <source>
        <tissue evidence="1">Leaf</tissue>
    </source>
</reference>
<organism evidence="1 2">
    <name type="scientific">Senna tora</name>
    <dbReference type="NCBI Taxonomy" id="362788"/>
    <lineage>
        <taxon>Eukaryota</taxon>
        <taxon>Viridiplantae</taxon>
        <taxon>Streptophyta</taxon>
        <taxon>Embryophyta</taxon>
        <taxon>Tracheophyta</taxon>
        <taxon>Spermatophyta</taxon>
        <taxon>Magnoliopsida</taxon>
        <taxon>eudicotyledons</taxon>
        <taxon>Gunneridae</taxon>
        <taxon>Pentapetalae</taxon>
        <taxon>rosids</taxon>
        <taxon>fabids</taxon>
        <taxon>Fabales</taxon>
        <taxon>Fabaceae</taxon>
        <taxon>Caesalpinioideae</taxon>
        <taxon>Cassia clade</taxon>
        <taxon>Senna</taxon>
    </lineage>
</organism>
<dbReference type="AlphaFoldDB" id="A0A835CJE0"/>
<name>A0A835CJE0_9FABA</name>
<dbReference type="Proteomes" id="UP000634136">
    <property type="component" value="Unassembled WGS sequence"/>
</dbReference>
<protein>
    <submittedName>
        <fullName evidence="1">Uncharacterized protein</fullName>
    </submittedName>
</protein>
<dbReference type="EMBL" id="JAAIUW010000002">
    <property type="protein sequence ID" value="KAF7842190.1"/>
    <property type="molecule type" value="Genomic_DNA"/>
</dbReference>